<sequence>PSTYQLLQNSSSDFGPDLSFDKSASPECLFGLARASLVAVFSRSDVLGETIPHHVPPV</sequence>
<organism evidence="1 2">
    <name type="scientific">Tanacetum coccineum</name>
    <dbReference type="NCBI Taxonomy" id="301880"/>
    <lineage>
        <taxon>Eukaryota</taxon>
        <taxon>Viridiplantae</taxon>
        <taxon>Streptophyta</taxon>
        <taxon>Embryophyta</taxon>
        <taxon>Tracheophyta</taxon>
        <taxon>Spermatophyta</taxon>
        <taxon>Magnoliopsida</taxon>
        <taxon>eudicotyledons</taxon>
        <taxon>Gunneridae</taxon>
        <taxon>Pentapetalae</taxon>
        <taxon>asterids</taxon>
        <taxon>campanulids</taxon>
        <taxon>Asterales</taxon>
        <taxon>Asteraceae</taxon>
        <taxon>Asteroideae</taxon>
        <taxon>Anthemideae</taxon>
        <taxon>Anthemidinae</taxon>
        <taxon>Tanacetum</taxon>
    </lineage>
</organism>
<keyword evidence="2" id="KW-1185">Reference proteome</keyword>
<gene>
    <name evidence="1" type="ORF">Tco_1081416</name>
</gene>
<reference evidence="1" key="1">
    <citation type="journal article" date="2022" name="Int. J. Mol. Sci.">
        <title>Draft Genome of Tanacetum Coccineum: Genomic Comparison of Closely Related Tanacetum-Family Plants.</title>
        <authorList>
            <person name="Yamashiro T."/>
            <person name="Shiraishi A."/>
            <person name="Nakayama K."/>
            <person name="Satake H."/>
        </authorList>
    </citation>
    <scope>NUCLEOTIDE SEQUENCE</scope>
</reference>
<accession>A0ABQ5HXL4</accession>
<comment type="caution">
    <text evidence="1">The sequence shown here is derived from an EMBL/GenBank/DDBJ whole genome shotgun (WGS) entry which is preliminary data.</text>
</comment>
<feature type="non-terminal residue" evidence="1">
    <location>
        <position position="1"/>
    </location>
</feature>
<name>A0ABQ5HXL4_9ASTR</name>
<dbReference type="Proteomes" id="UP001151760">
    <property type="component" value="Unassembled WGS sequence"/>
</dbReference>
<dbReference type="EMBL" id="BQNB010020122">
    <property type="protein sequence ID" value="GJT92571.1"/>
    <property type="molecule type" value="Genomic_DNA"/>
</dbReference>
<protein>
    <submittedName>
        <fullName evidence="1">Uncharacterized protein</fullName>
    </submittedName>
</protein>
<proteinExistence type="predicted"/>
<evidence type="ECO:0000313" key="2">
    <source>
        <dbReference type="Proteomes" id="UP001151760"/>
    </source>
</evidence>
<evidence type="ECO:0000313" key="1">
    <source>
        <dbReference type="EMBL" id="GJT92571.1"/>
    </source>
</evidence>
<reference evidence="1" key="2">
    <citation type="submission" date="2022-01" db="EMBL/GenBank/DDBJ databases">
        <authorList>
            <person name="Yamashiro T."/>
            <person name="Shiraishi A."/>
            <person name="Satake H."/>
            <person name="Nakayama K."/>
        </authorList>
    </citation>
    <scope>NUCLEOTIDE SEQUENCE</scope>
</reference>